<evidence type="ECO:0000313" key="12">
    <source>
        <dbReference type="EMBL" id="CCC72009.1"/>
    </source>
</evidence>
<keyword evidence="13" id="KW-1185">Reference proteome</keyword>
<dbReference type="InterPro" id="IPR055122">
    <property type="entry name" value="Med14_N"/>
</dbReference>
<keyword evidence="4 9" id="KW-0805">Transcription regulation</keyword>
<dbReference type="GO" id="GO:0051123">
    <property type="term" value="P:RNA polymerase II preinitiation complex assembly"/>
    <property type="evidence" value="ECO:0007669"/>
    <property type="project" value="EnsemblFungi"/>
</dbReference>
<reference key="2">
    <citation type="submission" date="2011-08" db="EMBL/GenBank/DDBJ databases">
        <title>Genome sequence of Naumovozyma castellii.</title>
        <authorList>
            <person name="Gordon J.L."/>
            <person name="Armisen D."/>
            <person name="Proux-Wera E."/>
            <person name="OhEigeartaigh S.S."/>
            <person name="Byrne K.P."/>
            <person name="Wolfe K.H."/>
        </authorList>
    </citation>
    <scope>NUCLEOTIDE SEQUENCE</scope>
    <source>
        <strain>Type strain:CBS 4309</strain>
    </source>
</reference>
<evidence type="ECO:0000256" key="1">
    <source>
        <dbReference type="ARBA" id="ARBA00004123"/>
    </source>
</evidence>
<keyword evidence="5 9" id="KW-0010">Activator</keyword>
<comment type="similarity">
    <text evidence="2 9">Belongs to the Mediator complex subunit 14 family.</text>
</comment>
<evidence type="ECO:0000256" key="2">
    <source>
        <dbReference type="ARBA" id="ARBA00007813"/>
    </source>
</evidence>
<dbReference type="GO" id="GO:0061629">
    <property type="term" value="F:RNA polymerase II-specific DNA-binding transcription factor binding"/>
    <property type="evidence" value="ECO:0007669"/>
    <property type="project" value="EnsemblFungi"/>
</dbReference>
<name>G0VKH5_NAUCA</name>
<comment type="subunit">
    <text evidence="9">Component of the Mediator complex.</text>
</comment>
<keyword evidence="6 9" id="KW-0804">Transcription</keyword>
<evidence type="ECO:0000256" key="3">
    <source>
        <dbReference type="ARBA" id="ARBA00019619"/>
    </source>
</evidence>
<dbReference type="eggNOG" id="KOG1875">
    <property type="taxonomic scope" value="Eukaryota"/>
</dbReference>
<dbReference type="InterPro" id="IPR013947">
    <property type="entry name" value="Mediator_Med14"/>
</dbReference>
<feature type="compositionally biased region" description="Polar residues" evidence="10">
    <location>
        <begin position="15"/>
        <end position="60"/>
    </location>
</feature>
<proteinExistence type="inferred from homology"/>
<dbReference type="PANTHER" id="PTHR12809:SF2">
    <property type="entry name" value="MEDIATOR OF RNA POLYMERASE II TRANSCRIPTION SUBUNIT 14"/>
    <property type="match status" value="1"/>
</dbReference>
<feature type="domain" description="Mediator complex subunit MED14 N-terminal" evidence="11">
    <location>
        <begin position="89"/>
        <end position="285"/>
    </location>
</feature>
<dbReference type="OrthoDB" id="205099at2759"/>
<comment type="function">
    <text evidence="9">Component of the Mediator complex, a coactivator involved in the regulated transcription of nearly all RNA polymerase II-dependent genes. Mediator functions as a bridge to convey information from gene-specific regulatory proteins to the basal RNA polymerase II transcription machinery. Mediator is recruited to promoters by direct interactions with regulatory proteins and serves as a scaffold for the assembly of a functional preinitiation complex with RNA polymerase II and the general transcription factors.</text>
</comment>
<dbReference type="GeneID" id="96905710"/>
<evidence type="ECO:0000256" key="5">
    <source>
        <dbReference type="ARBA" id="ARBA00023159"/>
    </source>
</evidence>
<sequence>MTTEVDSSKMLNGKSFANSGSSSEPLQNDTTDTHSPILNGKMSQGATQENPQLKSPIPSTTNVTYTADDDIIQNQGLVPPPIPHVETNQVSLALIVRNLTIFTIKEISQYMKTNIHVNPSEGSSTKKLAFLKLIIFLRNQFLKLYVLIKWCKTIKNNNFHVMIDLLNWFRTTTMAVNGCIWALRGNLTSMTNAKLPNVDLVSALEVLSLGRTNLPSHNFKLSAEMDPLVKIPPDLILKKLKDLNLMVSIKVAMMDLPRQFHNYYIANGRIYIKVENEFEIQLSTIDRHSPLFFVDVNLLLSFNEKEIILPLNKQRLEKLINEILFKSNKPLFALYDFLHKYVITLQLYSLHLELITLETNGKFSGGNLVHSYDPKKCIISIRYWLNSKMGNKGKIMIGIGRESENLILKWDNKNAINNKRMTTVYNNIVTNLEAIFDEIMFNHCQLIRSDLLSKGVFQEDEEDQDVLLFEIPTTCLTMAAVQLKIDLINGIFYFKNPTPLLSTYVQQINRADSIEDLTRVLQKLKLDKIISILRNMFEKTGWVCSKVIRLEKRIKTTLNDIDSKSLLQQDLFICLPNWPVNWYLILSVISSKSSCMVEKRIGKVVSLKGKWELTYLDNTNTSTAKLETITYQKVVSLQKSILHRIVNHMLIDSLNQLKIRNRICPSDSSNSLLPECIINDSTNMPTKDSPTSATKQESEGTTLSEADTAALVGDPGDAQVNTGGECTSVIALELESFLEGSKALSSILESSMFLRIDYTHSEIRLYGRFKRNTMLIQCKCDDLLIHFIPDGSLTFFFSENFTTLSLIVQYLTSFRQKLMQLVVLTDVVERLHKNFASEYFKIVSLKVNEISFKYLKNSQDEQDCIINIITKKQMVKNLTVQLAASNPQHIIQPFIDSGRLDYHFIFNYLQFTSTLFATLKHILTESNPNKNEDGSIRYTTVNLGLHNLNEYQLVYCNREAGTKITLYIELKNVTHNTGKSLQFYIHFSKDEHITTKSRAYPMVHQVCNQVFMLDPKLISMDKSNSDMKNECKYPDAIKLVNGISCNSEDIEPILMDIHDILKVDSNVGNNDNGSELLPTL</sequence>
<dbReference type="FunCoup" id="G0VKH5">
    <property type="interactions" value="319"/>
</dbReference>
<dbReference type="KEGG" id="ncs:NCAS_0J00290"/>
<dbReference type="GO" id="GO:0003712">
    <property type="term" value="F:transcription coregulator activity"/>
    <property type="evidence" value="ECO:0007669"/>
    <property type="project" value="UniProtKB-UniRule"/>
</dbReference>
<dbReference type="EMBL" id="HE576761">
    <property type="protein sequence ID" value="CCC72009.1"/>
    <property type="molecule type" value="Genomic_DNA"/>
</dbReference>
<evidence type="ECO:0000256" key="10">
    <source>
        <dbReference type="SAM" id="MobiDB-lite"/>
    </source>
</evidence>
<accession>G0VKH5</accession>
<dbReference type="GO" id="GO:0001093">
    <property type="term" value="F:TFIIB-class transcription factor binding"/>
    <property type="evidence" value="ECO:0007669"/>
    <property type="project" value="EnsemblFungi"/>
</dbReference>
<gene>
    <name evidence="12" type="primary">NCAS0J00290</name>
    <name evidence="12" type="ordered locus">NCAS_0J00290</name>
</gene>
<evidence type="ECO:0000256" key="9">
    <source>
        <dbReference type="RuleBase" id="RU365082"/>
    </source>
</evidence>
<dbReference type="GO" id="GO:0000122">
    <property type="term" value="P:negative regulation of transcription by RNA polymerase II"/>
    <property type="evidence" value="ECO:0007669"/>
    <property type="project" value="EnsemblFungi"/>
</dbReference>
<dbReference type="AlphaFoldDB" id="G0VKH5"/>
<keyword evidence="7 9" id="KW-0539">Nucleus</keyword>
<evidence type="ECO:0000256" key="4">
    <source>
        <dbReference type="ARBA" id="ARBA00023015"/>
    </source>
</evidence>
<protein>
    <recommendedName>
        <fullName evidence="3 9">Mediator of RNA polymerase II transcription subunit 14</fullName>
    </recommendedName>
    <alternativeName>
        <fullName evidence="8 9">Mediator complex subunit 14</fullName>
    </alternativeName>
</protein>
<dbReference type="HOGENOM" id="CLU_286680_0_0_1"/>
<feature type="region of interest" description="Disordered" evidence="10">
    <location>
        <begin position="1"/>
        <end position="60"/>
    </location>
</feature>
<dbReference type="GO" id="GO:0070847">
    <property type="term" value="C:core mediator complex"/>
    <property type="evidence" value="ECO:0007669"/>
    <property type="project" value="EnsemblFungi"/>
</dbReference>
<dbReference type="InParanoid" id="G0VKH5"/>
<dbReference type="OMA" id="MIDLLNW"/>
<dbReference type="GO" id="GO:0016592">
    <property type="term" value="C:mediator complex"/>
    <property type="evidence" value="ECO:0007669"/>
    <property type="project" value="UniProtKB-UniRule"/>
</dbReference>
<organism evidence="12 13">
    <name type="scientific">Naumovozyma castellii</name>
    <name type="common">Yeast</name>
    <name type="synonym">Saccharomyces castellii</name>
    <dbReference type="NCBI Taxonomy" id="27288"/>
    <lineage>
        <taxon>Eukaryota</taxon>
        <taxon>Fungi</taxon>
        <taxon>Dikarya</taxon>
        <taxon>Ascomycota</taxon>
        <taxon>Saccharomycotina</taxon>
        <taxon>Saccharomycetes</taxon>
        <taxon>Saccharomycetales</taxon>
        <taxon>Saccharomycetaceae</taxon>
        <taxon>Naumovozyma</taxon>
    </lineage>
</organism>
<dbReference type="GO" id="GO:0032968">
    <property type="term" value="P:positive regulation of transcription elongation by RNA polymerase II"/>
    <property type="evidence" value="ECO:0007669"/>
    <property type="project" value="EnsemblFungi"/>
</dbReference>
<dbReference type="PANTHER" id="PTHR12809">
    <property type="entry name" value="MEDIATOR COMPLEX SUBUNIT"/>
    <property type="match status" value="1"/>
</dbReference>
<evidence type="ECO:0000256" key="6">
    <source>
        <dbReference type="ARBA" id="ARBA00023163"/>
    </source>
</evidence>
<evidence type="ECO:0000313" key="13">
    <source>
        <dbReference type="Proteomes" id="UP000001640"/>
    </source>
</evidence>
<evidence type="ECO:0000256" key="8">
    <source>
        <dbReference type="ARBA" id="ARBA00032007"/>
    </source>
</evidence>
<feature type="region of interest" description="Disordered" evidence="10">
    <location>
        <begin position="681"/>
        <end position="700"/>
    </location>
</feature>
<dbReference type="RefSeq" id="XP_003678351.1">
    <property type="nucleotide sequence ID" value="XM_003678303.1"/>
</dbReference>
<dbReference type="Proteomes" id="UP000001640">
    <property type="component" value="Chromosome 10"/>
</dbReference>
<dbReference type="STRING" id="1064592.G0VKH5"/>
<dbReference type="Pfam" id="PF08638">
    <property type="entry name" value="Med14"/>
    <property type="match status" value="1"/>
</dbReference>
<reference evidence="12 13" key="1">
    <citation type="journal article" date="2011" name="Proc. Natl. Acad. Sci. U.S.A.">
        <title>Evolutionary erosion of yeast sex chromosomes by mating-type switching accidents.</title>
        <authorList>
            <person name="Gordon J.L."/>
            <person name="Armisen D."/>
            <person name="Proux-Wera E."/>
            <person name="Oheigeartaigh S.S."/>
            <person name="Byrne K.P."/>
            <person name="Wolfe K.H."/>
        </authorList>
    </citation>
    <scope>NUCLEOTIDE SEQUENCE [LARGE SCALE GENOMIC DNA]</scope>
    <source>
        <strain evidence="13">ATCC 76901 / BCRC 22586 / CBS 4309 / NBRC 1992 / NRRL Y-12630</strain>
    </source>
</reference>
<comment type="subcellular location">
    <subcellularLocation>
        <location evidence="1 9">Nucleus</location>
    </subcellularLocation>
</comment>
<evidence type="ECO:0000259" key="11">
    <source>
        <dbReference type="Pfam" id="PF08638"/>
    </source>
</evidence>
<evidence type="ECO:0000256" key="7">
    <source>
        <dbReference type="ARBA" id="ARBA00023242"/>
    </source>
</evidence>
<dbReference type="GO" id="GO:0060261">
    <property type="term" value="P:positive regulation of transcription initiation by RNA polymerase II"/>
    <property type="evidence" value="ECO:0007669"/>
    <property type="project" value="EnsemblFungi"/>
</dbReference>